<dbReference type="Proteomes" id="UP000007875">
    <property type="component" value="Unassembled WGS sequence"/>
</dbReference>
<dbReference type="AlphaFoldDB" id="H2YY99"/>
<accession>H2YY99</accession>
<sequence length="93" mass="10510">MDPADTDVTLESNRIKPEPASSNWKPATSLKESIPPANKQIRNNEPLDNIKQSTRKHSREEQLFSSRKIEWKEVSSDAYSAMQNAAGLKDNLK</sequence>
<reference evidence="2" key="3">
    <citation type="submission" date="2025-09" db="UniProtKB">
        <authorList>
            <consortium name="Ensembl"/>
        </authorList>
    </citation>
    <scope>IDENTIFICATION</scope>
</reference>
<dbReference type="InParanoid" id="H2YY99"/>
<dbReference type="Ensembl" id="ENSCSAVT00000010435.1">
    <property type="protein sequence ID" value="ENSCSAVP00000010310.1"/>
    <property type="gene ID" value="ENSCSAVG00000006077.1"/>
</dbReference>
<dbReference type="HOGENOM" id="CLU_2404973_0_0_1"/>
<organism evidence="2 3">
    <name type="scientific">Ciona savignyi</name>
    <name type="common">Pacific transparent sea squirt</name>
    <dbReference type="NCBI Taxonomy" id="51511"/>
    <lineage>
        <taxon>Eukaryota</taxon>
        <taxon>Metazoa</taxon>
        <taxon>Chordata</taxon>
        <taxon>Tunicata</taxon>
        <taxon>Ascidiacea</taxon>
        <taxon>Phlebobranchia</taxon>
        <taxon>Cionidae</taxon>
        <taxon>Ciona</taxon>
    </lineage>
</organism>
<keyword evidence="3" id="KW-1185">Reference proteome</keyword>
<evidence type="ECO:0000256" key="1">
    <source>
        <dbReference type="SAM" id="MobiDB-lite"/>
    </source>
</evidence>
<reference evidence="3" key="1">
    <citation type="submission" date="2003-08" db="EMBL/GenBank/DDBJ databases">
        <authorList>
            <person name="Birren B."/>
            <person name="Nusbaum C."/>
            <person name="Abebe A."/>
            <person name="Abouelleil A."/>
            <person name="Adekoya E."/>
            <person name="Ait-zahra M."/>
            <person name="Allen N."/>
            <person name="Allen T."/>
            <person name="An P."/>
            <person name="Anderson M."/>
            <person name="Anderson S."/>
            <person name="Arachchi H."/>
            <person name="Armbruster J."/>
            <person name="Bachantsang P."/>
            <person name="Baldwin J."/>
            <person name="Barry A."/>
            <person name="Bayul T."/>
            <person name="Blitshsteyn B."/>
            <person name="Bloom T."/>
            <person name="Blye J."/>
            <person name="Boguslavskiy L."/>
            <person name="Borowsky M."/>
            <person name="Boukhgalter B."/>
            <person name="Brunache A."/>
            <person name="Butler J."/>
            <person name="Calixte N."/>
            <person name="Calvo S."/>
            <person name="Camarata J."/>
            <person name="Campo K."/>
            <person name="Chang J."/>
            <person name="Cheshatsang Y."/>
            <person name="Citroen M."/>
            <person name="Collymore A."/>
            <person name="Considine T."/>
            <person name="Cook A."/>
            <person name="Cooke P."/>
            <person name="Corum B."/>
            <person name="Cuomo C."/>
            <person name="David R."/>
            <person name="Dawoe T."/>
            <person name="Degray S."/>
            <person name="Dodge S."/>
            <person name="Dooley K."/>
            <person name="Dorje P."/>
            <person name="Dorjee K."/>
            <person name="Dorris L."/>
            <person name="Duffey N."/>
            <person name="Dupes A."/>
            <person name="Elkins T."/>
            <person name="Engels R."/>
            <person name="Erickson J."/>
            <person name="Farina A."/>
            <person name="Faro S."/>
            <person name="Ferreira P."/>
            <person name="Fischer H."/>
            <person name="Fitzgerald M."/>
            <person name="Foley K."/>
            <person name="Gage D."/>
            <person name="Galagan J."/>
            <person name="Gearin G."/>
            <person name="Gnerre S."/>
            <person name="Gnirke A."/>
            <person name="Goyette A."/>
            <person name="Graham J."/>
            <person name="Grandbois E."/>
            <person name="Gyaltsen K."/>
            <person name="Hafez N."/>
            <person name="Hagopian D."/>
            <person name="Hagos B."/>
            <person name="Hall J."/>
            <person name="Hatcher B."/>
            <person name="Heller A."/>
            <person name="Higgins H."/>
            <person name="Honan T."/>
            <person name="Horn A."/>
            <person name="Houde N."/>
            <person name="Hughes L."/>
            <person name="Hulme W."/>
            <person name="Husby E."/>
            <person name="Iliev I."/>
            <person name="Jaffe D."/>
            <person name="Jones C."/>
            <person name="Kamal M."/>
            <person name="Kamat A."/>
            <person name="Kamvysselis M."/>
            <person name="Karlsson E."/>
            <person name="Kells C."/>
            <person name="Kieu A."/>
            <person name="Kisner P."/>
            <person name="Kodira C."/>
            <person name="Kulbokas E."/>
            <person name="Labutti K."/>
            <person name="Lama D."/>
            <person name="Landers T."/>
            <person name="Leger J."/>
            <person name="Levine S."/>
            <person name="Lewis D."/>
            <person name="Lewis T."/>
            <person name="Lindblad-toh K."/>
            <person name="Liu X."/>
            <person name="Lokyitsang T."/>
            <person name="Lokyitsang Y."/>
            <person name="Lucien O."/>
            <person name="Lui A."/>
            <person name="Ma L.J."/>
            <person name="Mabbitt R."/>
            <person name="Macdonald J."/>
            <person name="Maclean C."/>
            <person name="Major J."/>
            <person name="Manning J."/>
            <person name="Marabella R."/>
            <person name="Maru K."/>
            <person name="Matthews C."/>
            <person name="Mauceli E."/>
            <person name="Mccarthy M."/>
            <person name="Mcdonough S."/>
            <person name="Mcghee T."/>
            <person name="Meldrim J."/>
            <person name="Meneus L."/>
            <person name="Mesirov J."/>
            <person name="Mihalev A."/>
            <person name="Mihova T."/>
            <person name="Mikkelsen T."/>
            <person name="Mlenga V."/>
            <person name="Moru K."/>
            <person name="Mozes J."/>
            <person name="Mulrain L."/>
            <person name="Munson G."/>
            <person name="Naylor J."/>
            <person name="Newes C."/>
            <person name="Nguyen C."/>
            <person name="Nguyen N."/>
            <person name="Nguyen T."/>
            <person name="Nicol R."/>
            <person name="Nielsen C."/>
            <person name="Nizzari M."/>
            <person name="Norbu C."/>
            <person name="Norbu N."/>
            <person name="O'donnell P."/>
            <person name="Okoawo O."/>
            <person name="O'leary S."/>
            <person name="Omotosho B."/>
            <person name="O'neill K."/>
            <person name="Osman S."/>
            <person name="Parker S."/>
            <person name="Perrin D."/>
            <person name="Phunkhang P."/>
            <person name="Piqani B."/>
            <person name="Purcell S."/>
            <person name="Rachupka T."/>
            <person name="Ramasamy U."/>
            <person name="Rameau R."/>
            <person name="Ray V."/>
            <person name="Raymond C."/>
            <person name="Retta R."/>
            <person name="Richardson S."/>
            <person name="Rise C."/>
            <person name="Rodriguez J."/>
            <person name="Rogers J."/>
            <person name="Rogov P."/>
            <person name="Rutman M."/>
            <person name="Schupbach R."/>
            <person name="Seaman C."/>
            <person name="Settipalli S."/>
            <person name="Sharpe T."/>
            <person name="Sheridan J."/>
            <person name="Sherpa N."/>
            <person name="Shi J."/>
            <person name="Smirnov S."/>
            <person name="Smith C."/>
            <person name="Sougnez C."/>
            <person name="Spencer B."/>
            <person name="Stalker J."/>
            <person name="Stange-thomann N."/>
            <person name="Stavropoulos S."/>
            <person name="Stetson K."/>
            <person name="Stone C."/>
            <person name="Stone S."/>
            <person name="Stubbs M."/>
            <person name="Talamas J."/>
            <person name="Tchuinga P."/>
            <person name="Tenzing P."/>
            <person name="Tesfaye S."/>
            <person name="Theodore J."/>
            <person name="Thoulutsang Y."/>
            <person name="Topham K."/>
            <person name="Towey S."/>
            <person name="Tsamla T."/>
            <person name="Tsomo N."/>
            <person name="Vallee D."/>
            <person name="Vassiliev H."/>
            <person name="Venkataraman V."/>
            <person name="Vinson J."/>
            <person name="Vo A."/>
            <person name="Wade C."/>
            <person name="Wang S."/>
            <person name="Wangchuk T."/>
            <person name="Wangdi T."/>
            <person name="Whittaker C."/>
            <person name="Wilkinson J."/>
            <person name="Wu Y."/>
            <person name="Wyman D."/>
            <person name="Yadav S."/>
            <person name="Yang S."/>
            <person name="Yang X."/>
            <person name="Yeager S."/>
            <person name="Yee E."/>
            <person name="Young G."/>
            <person name="Zainoun J."/>
            <person name="Zembeck L."/>
            <person name="Zimmer A."/>
            <person name="Zody M."/>
            <person name="Lander E."/>
        </authorList>
    </citation>
    <scope>NUCLEOTIDE SEQUENCE [LARGE SCALE GENOMIC DNA]</scope>
</reference>
<reference evidence="2" key="2">
    <citation type="submission" date="2025-08" db="UniProtKB">
        <authorList>
            <consortium name="Ensembl"/>
        </authorList>
    </citation>
    <scope>IDENTIFICATION</scope>
</reference>
<proteinExistence type="predicted"/>
<evidence type="ECO:0000313" key="3">
    <source>
        <dbReference type="Proteomes" id="UP000007875"/>
    </source>
</evidence>
<protein>
    <submittedName>
        <fullName evidence="2">Uncharacterized protein</fullName>
    </submittedName>
</protein>
<evidence type="ECO:0000313" key="2">
    <source>
        <dbReference type="Ensembl" id="ENSCSAVP00000010310.1"/>
    </source>
</evidence>
<name>H2YY99_CIOSA</name>
<feature type="region of interest" description="Disordered" evidence="1">
    <location>
        <begin position="1"/>
        <end position="61"/>
    </location>
</feature>